<evidence type="ECO:0000313" key="1">
    <source>
        <dbReference type="EMBL" id="PON74731.1"/>
    </source>
</evidence>
<keyword evidence="2" id="KW-1185">Reference proteome</keyword>
<dbReference type="Proteomes" id="UP000237105">
    <property type="component" value="Unassembled WGS sequence"/>
</dbReference>
<evidence type="ECO:0000313" key="2">
    <source>
        <dbReference type="Proteomes" id="UP000237105"/>
    </source>
</evidence>
<comment type="caution">
    <text evidence="1">The sequence shown here is derived from an EMBL/GenBank/DDBJ whole genome shotgun (WGS) entry which is preliminary data.</text>
</comment>
<dbReference type="EMBL" id="JXTB01000027">
    <property type="protein sequence ID" value="PON74731.1"/>
    <property type="molecule type" value="Genomic_DNA"/>
</dbReference>
<protein>
    <submittedName>
        <fullName evidence="1">Uncharacterized protein</fullName>
    </submittedName>
</protein>
<reference evidence="2" key="1">
    <citation type="submission" date="2016-06" db="EMBL/GenBank/DDBJ databases">
        <title>Parallel loss of symbiosis genes in relatives of nitrogen-fixing non-legume Parasponia.</title>
        <authorList>
            <person name="Van Velzen R."/>
            <person name="Holmer R."/>
            <person name="Bu F."/>
            <person name="Rutten L."/>
            <person name="Van Zeijl A."/>
            <person name="Liu W."/>
            <person name="Santuari L."/>
            <person name="Cao Q."/>
            <person name="Sharma T."/>
            <person name="Shen D."/>
            <person name="Roswanjaya Y."/>
            <person name="Wardhani T."/>
            <person name="Kalhor M.S."/>
            <person name="Jansen J."/>
            <person name="Van den Hoogen J."/>
            <person name="Gungor B."/>
            <person name="Hartog M."/>
            <person name="Hontelez J."/>
            <person name="Verver J."/>
            <person name="Yang W.-C."/>
            <person name="Schijlen E."/>
            <person name="Repin R."/>
            <person name="Schilthuizen M."/>
            <person name="Schranz E."/>
            <person name="Heidstra R."/>
            <person name="Miyata K."/>
            <person name="Fedorova E."/>
            <person name="Kohlen W."/>
            <person name="Bisseling T."/>
            <person name="Smit S."/>
            <person name="Geurts R."/>
        </authorList>
    </citation>
    <scope>NUCLEOTIDE SEQUENCE [LARGE SCALE GENOMIC DNA]</scope>
    <source>
        <strain evidence="2">cv. WU1-14</strain>
    </source>
</reference>
<name>A0A2P5DN69_PARAD</name>
<gene>
    <name evidence="1" type="ORF">PanWU01x14_047900</name>
</gene>
<dbReference type="AlphaFoldDB" id="A0A2P5DN69"/>
<proteinExistence type="predicted"/>
<organism evidence="1 2">
    <name type="scientific">Parasponia andersonii</name>
    <name type="common">Sponia andersonii</name>
    <dbReference type="NCBI Taxonomy" id="3476"/>
    <lineage>
        <taxon>Eukaryota</taxon>
        <taxon>Viridiplantae</taxon>
        <taxon>Streptophyta</taxon>
        <taxon>Embryophyta</taxon>
        <taxon>Tracheophyta</taxon>
        <taxon>Spermatophyta</taxon>
        <taxon>Magnoliopsida</taxon>
        <taxon>eudicotyledons</taxon>
        <taxon>Gunneridae</taxon>
        <taxon>Pentapetalae</taxon>
        <taxon>rosids</taxon>
        <taxon>fabids</taxon>
        <taxon>Rosales</taxon>
        <taxon>Cannabaceae</taxon>
        <taxon>Parasponia</taxon>
    </lineage>
</organism>
<sequence>MRCCTVFWAMAYKIAWKFGKGRKRSGTTSSAYFEVNIISVALQYKGLLTVEGCVPHRVLKTDSLPPPECLRICKRQSPRIQRRRAAGAGTHEPMQIQAQPRRFALPLRAPERASVVVILTTITKQDVSGATSLISFASKDLYDTHSIGLYKKDKVMKILAILEMLEKLMELESGTSVFLKIYCKTLLALEQKLMRPHPNGLTVLQDFGGCN</sequence>
<accession>A0A2P5DN69</accession>